<dbReference type="InterPro" id="IPR013783">
    <property type="entry name" value="Ig-like_fold"/>
</dbReference>
<evidence type="ECO:0000256" key="2">
    <source>
        <dbReference type="ARBA" id="ARBA00008932"/>
    </source>
</evidence>
<evidence type="ECO:0000313" key="10">
    <source>
        <dbReference type="Proteomes" id="UP000613177"/>
    </source>
</evidence>
<feature type="transmembrane region" description="Helical" evidence="7">
    <location>
        <begin position="296"/>
        <end position="315"/>
    </location>
</feature>
<dbReference type="GO" id="GO:0160219">
    <property type="term" value="C:cortical endoplasmic reticulum membrane"/>
    <property type="evidence" value="ECO:0007669"/>
    <property type="project" value="UniProtKB-ARBA"/>
</dbReference>
<dbReference type="FunFam" id="2.60.40.10:FF:000813">
    <property type="entry name" value="Vesicle-associated protein 1-1"/>
    <property type="match status" value="1"/>
</dbReference>
<dbReference type="GO" id="GO:0140506">
    <property type="term" value="F:endoplasmic reticulum-autophagosome adaptor activity"/>
    <property type="evidence" value="ECO:0007669"/>
    <property type="project" value="UniProtKB-ARBA"/>
</dbReference>
<gene>
    <name evidence="9" type="ORF">INT48_004632</name>
</gene>
<feature type="domain" description="MSP" evidence="8">
    <location>
        <begin position="2"/>
        <end position="126"/>
    </location>
</feature>
<accession>A0A8H7SVH3</accession>
<evidence type="ECO:0000259" key="8">
    <source>
        <dbReference type="PROSITE" id="PS50202"/>
    </source>
</evidence>
<reference evidence="9" key="1">
    <citation type="submission" date="2021-01" db="EMBL/GenBank/DDBJ databases">
        <title>Metabolic potential, ecology and presence of endohyphal bacteria is reflected in genomic diversity of Mucoromycotina.</title>
        <authorList>
            <person name="Muszewska A."/>
            <person name="Okrasinska A."/>
            <person name="Steczkiewicz K."/>
            <person name="Drgas O."/>
            <person name="Orlowska M."/>
            <person name="Perlinska-Lenart U."/>
            <person name="Aleksandrzak-Piekarczyk T."/>
            <person name="Szatraj K."/>
            <person name="Zielenkiewicz U."/>
            <person name="Pilsyk S."/>
            <person name="Malc E."/>
            <person name="Mieczkowski P."/>
            <person name="Kruszewska J.S."/>
            <person name="Biernat P."/>
            <person name="Pawlowska J."/>
        </authorList>
    </citation>
    <scope>NUCLEOTIDE SEQUENCE</scope>
    <source>
        <strain evidence="9">WA0000018081</strain>
    </source>
</reference>
<evidence type="ECO:0000256" key="7">
    <source>
        <dbReference type="SAM" id="Phobius"/>
    </source>
</evidence>
<dbReference type="GO" id="GO:0090158">
    <property type="term" value="P:endoplasmic reticulum membrane organization"/>
    <property type="evidence" value="ECO:0007669"/>
    <property type="project" value="TreeGrafter"/>
</dbReference>
<proteinExistence type="inferred from homology"/>
<evidence type="ECO:0000313" key="9">
    <source>
        <dbReference type="EMBL" id="KAG2237130.1"/>
    </source>
</evidence>
<dbReference type="GO" id="GO:0061709">
    <property type="term" value="P:reticulophagy"/>
    <property type="evidence" value="ECO:0007669"/>
    <property type="project" value="UniProtKB-ARBA"/>
</dbReference>
<evidence type="ECO:0000256" key="3">
    <source>
        <dbReference type="ARBA" id="ARBA00022692"/>
    </source>
</evidence>
<feature type="region of interest" description="Disordered" evidence="6">
    <location>
        <begin position="165"/>
        <end position="189"/>
    </location>
</feature>
<feature type="compositionally biased region" description="Polar residues" evidence="6">
    <location>
        <begin position="165"/>
        <end position="180"/>
    </location>
</feature>
<dbReference type="GO" id="GO:0007009">
    <property type="term" value="P:plasma membrane organization"/>
    <property type="evidence" value="ECO:0007669"/>
    <property type="project" value="UniProtKB-ARBA"/>
</dbReference>
<sequence length="316" mass="35119">MSVIIEPAEQLEFHGPFTRVSKESLHVKNPGTEAVIFKVKTTAPKQYCVRPNAGRIEPNSEIEVQIILQPFKEELPEDYKCKDKFLVQTAPINESFEQQDISSMWSHVEVEEKASMHQHKIKCVFVGPREEEEQEEVVDQENSNIVSAPIIPEPVTTADNITSSLKASSSVETPAPINTTKEPENPVAPLQSASAFSPAVVANPSVTVSPPTETKPRSMPVVEKKSEIKKEVDANKELNEALQKIKQLEQQLIEAEKENIRSRSNNGRKLPATVQPLDAVHQHLAALEKPSPTEGYPPQVVLAVAALVFIFTYLFF</sequence>
<dbReference type="InterPro" id="IPR008962">
    <property type="entry name" value="PapD-like_sf"/>
</dbReference>
<dbReference type="PANTHER" id="PTHR10809">
    <property type="entry name" value="VESICLE-ASSOCIATED MEMBRANE PROTEIN-ASSOCIATED PROTEIN"/>
    <property type="match status" value="1"/>
</dbReference>
<dbReference type="AlphaFoldDB" id="A0A8H7SVH3"/>
<dbReference type="PANTHER" id="PTHR10809:SF6">
    <property type="entry name" value="AT11025P-RELATED"/>
    <property type="match status" value="1"/>
</dbReference>
<comment type="similarity">
    <text evidence="2">Belongs to the VAMP-associated protein (VAP) (TC 9.B.17) family.</text>
</comment>
<dbReference type="GO" id="GO:0051685">
    <property type="term" value="P:maintenance of ER location"/>
    <property type="evidence" value="ECO:0007669"/>
    <property type="project" value="UniProtKB-ARBA"/>
</dbReference>
<keyword evidence="10" id="KW-1185">Reference proteome</keyword>
<name>A0A8H7SVH3_9FUNG</name>
<keyword evidence="3 7" id="KW-0812">Transmembrane</keyword>
<evidence type="ECO:0000256" key="5">
    <source>
        <dbReference type="ARBA" id="ARBA00023136"/>
    </source>
</evidence>
<dbReference type="PROSITE" id="PS50202">
    <property type="entry name" value="MSP"/>
    <property type="match status" value="1"/>
</dbReference>
<dbReference type="Proteomes" id="UP000613177">
    <property type="component" value="Unassembled WGS sequence"/>
</dbReference>
<dbReference type="GO" id="GO:0035091">
    <property type="term" value="F:phosphatidylinositol binding"/>
    <property type="evidence" value="ECO:0007669"/>
    <property type="project" value="UniProtKB-ARBA"/>
</dbReference>
<dbReference type="GO" id="GO:0160214">
    <property type="term" value="F:endoplasmic reticulum-plasma membrane adaptor activity"/>
    <property type="evidence" value="ECO:0007669"/>
    <property type="project" value="UniProtKB-ARBA"/>
</dbReference>
<organism evidence="9 10">
    <name type="scientific">Thamnidium elegans</name>
    <dbReference type="NCBI Taxonomy" id="101142"/>
    <lineage>
        <taxon>Eukaryota</taxon>
        <taxon>Fungi</taxon>
        <taxon>Fungi incertae sedis</taxon>
        <taxon>Mucoromycota</taxon>
        <taxon>Mucoromycotina</taxon>
        <taxon>Mucoromycetes</taxon>
        <taxon>Mucorales</taxon>
        <taxon>Mucorineae</taxon>
        <taxon>Mucoraceae</taxon>
        <taxon>Thamnidium</taxon>
    </lineage>
</organism>
<dbReference type="Pfam" id="PF00635">
    <property type="entry name" value="Motile_Sperm"/>
    <property type="match status" value="1"/>
</dbReference>
<comment type="caution">
    <text evidence="9">The sequence shown here is derived from an EMBL/GenBank/DDBJ whole genome shotgun (WGS) entry which is preliminary data.</text>
</comment>
<dbReference type="PIRSF" id="PIRSF019693">
    <property type="entry name" value="VAMP-associated"/>
    <property type="match status" value="1"/>
</dbReference>
<dbReference type="InterPro" id="IPR016763">
    <property type="entry name" value="VAP"/>
</dbReference>
<dbReference type="GO" id="GO:0001786">
    <property type="term" value="F:phosphatidylserine binding"/>
    <property type="evidence" value="ECO:0007669"/>
    <property type="project" value="UniProtKB-ARBA"/>
</dbReference>
<dbReference type="SUPFAM" id="SSF49354">
    <property type="entry name" value="PapD-like"/>
    <property type="match status" value="1"/>
</dbReference>
<dbReference type="Gene3D" id="2.60.40.10">
    <property type="entry name" value="Immunoglobulins"/>
    <property type="match status" value="1"/>
</dbReference>
<evidence type="ECO:0000256" key="6">
    <source>
        <dbReference type="SAM" id="MobiDB-lite"/>
    </source>
</evidence>
<protein>
    <recommendedName>
        <fullName evidence="8">MSP domain-containing protein</fullName>
    </recommendedName>
</protein>
<comment type="subcellular location">
    <subcellularLocation>
        <location evidence="1">Membrane</location>
        <topology evidence="1">Single-pass type IV membrane protein</topology>
    </subcellularLocation>
</comment>
<keyword evidence="5 7" id="KW-0472">Membrane</keyword>
<dbReference type="EMBL" id="JAEPRE010000009">
    <property type="protein sequence ID" value="KAG2237130.1"/>
    <property type="molecule type" value="Genomic_DNA"/>
</dbReference>
<dbReference type="GO" id="GO:0061817">
    <property type="term" value="P:endoplasmic reticulum-plasma membrane tethering"/>
    <property type="evidence" value="ECO:0007669"/>
    <property type="project" value="UniProtKB-ARBA"/>
</dbReference>
<dbReference type="GO" id="GO:1902647">
    <property type="term" value="P:negative regulation of 1-phosphatidyl-1D-myo-inositol 4,5-bisphosphate biosynthetic process"/>
    <property type="evidence" value="ECO:0007669"/>
    <property type="project" value="UniProtKB-ARBA"/>
</dbReference>
<dbReference type="GO" id="GO:0033149">
    <property type="term" value="F:FFAT motif binding"/>
    <property type="evidence" value="ECO:0007669"/>
    <property type="project" value="TreeGrafter"/>
</dbReference>
<dbReference type="GO" id="GO:0005886">
    <property type="term" value="C:plasma membrane"/>
    <property type="evidence" value="ECO:0007669"/>
    <property type="project" value="TreeGrafter"/>
</dbReference>
<keyword evidence="4 7" id="KW-1133">Transmembrane helix</keyword>
<evidence type="ECO:0000256" key="1">
    <source>
        <dbReference type="ARBA" id="ARBA00004211"/>
    </source>
</evidence>
<evidence type="ECO:0000256" key="4">
    <source>
        <dbReference type="ARBA" id="ARBA00022989"/>
    </source>
</evidence>
<feature type="region of interest" description="Disordered" evidence="6">
    <location>
        <begin position="204"/>
        <end position="224"/>
    </location>
</feature>
<dbReference type="InterPro" id="IPR000535">
    <property type="entry name" value="MSP_dom"/>
</dbReference>